<accession>A0A0R2EHG2</accession>
<dbReference type="InterPro" id="IPR016030">
    <property type="entry name" value="CblAdoTrfase-like"/>
</dbReference>
<keyword evidence="17" id="KW-1185">Reference proteome</keyword>
<feature type="domain" description="Cobalamin adenosyltransferase-like" evidence="15">
    <location>
        <begin position="4"/>
        <end position="119"/>
    </location>
</feature>
<name>A0A0R2EHG2_9LACO</name>
<evidence type="ECO:0000313" key="16">
    <source>
        <dbReference type="EMBL" id="KRN15544.1"/>
    </source>
</evidence>
<gene>
    <name evidence="16" type="ORF">FD14_GL002887</name>
</gene>
<dbReference type="UniPathway" id="UPA00148">
    <property type="reaction ID" value="UER00233"/>
</dbReference>
<sequence length="144" mass="16924">MSADNRKILQRVEYRMFFLQGEIATEEPEKFRKQSTIITDEDTHYLESIIDKYTAELPKVTSFILPGSSCAGAQLHVCRTVCRRAERQFVSFMESNDVRPELERYVNRLSDFFYIMARSEDQVAMNEKVVDMVVDRYKKAMEES</sequence>
<comment type="pathway">
    <text evidence="1 14">Cofactor biosynthesis; adenosylcobalamin biosynthesis; adenosylcobalamin from cob(II)yrinate a,c-diamide: step 2/7.</text>
</comment>
<evidence type="ECO:0000256" key="10">
    <source>
        <dbReference type="ARBA" id="ARBA00033334"/>
    </source>
</evidence>
<keyword evidence="5 14" id="KW-0169">Cobalamin biosynthesis</keyword>
<comment type="similarity">
    <text evidence="2 14">Belongs to the Cob(I)alamin adenosyltransferase family.</text>
</comment>
<protein>
    <recommendedName>
        <fullName evidence="4 14">Corrinoid adenosyltransferase</fullName>
        <ecNumber evidence="3 14">2.5.1.17</ecNumber>
    </recommendedName>
    <alternativeName>
        <fullName evidence="9 14">Cob(II)alamin adenosyltransferase</fullName>
    </alternativeName>
    <alternativeName>
        <fullName evidence="11 14">Cob(II)yrinic acid a,c-diamide adenosyltransferase</fullName>
    </alternativeName>
    <alternativeName>
        <fullName evidence="10 14">Cobinamide/cobalamin adenosyltransferase</fullName>
    </alternativeName>
</protein>
<reference evidence="16 17" key="1">
    <citation type="journal article" date="2015" name="Genome Announc.">
        <title>Expanding the biotechnology potential of lactobacilli through comparative genomics of 213 strains and associated genera.</title>
        <authorList>
            <person name="Sun Z."/>
            <person name="Harris H.M."/>
            <person name="McCann A."/>
            <person name="Guo C."/>
            <person name="Argimon S."/>
            <person name="Zhang W."/>
            <person name="Yang X."/>
            <person name="Jeffery I.B."/>
            <person name="Cooney J.C."/>
            <person name="Kagawa T.F."/>
            <person name="Liu W."/>
            <person name="Song Y."/>
            <person name="Salvetti E."/>
            <person name="Wrobel A."/>
            <person name="Rasinkangas P."/>
            <person name="Parkhill J."/>
            <person name="Rea M.C."/>
            <person name="O'Sullivan O."/>
            <person name="Ritari J."/>
            <person name="Douillard F.P."/>
            <person name="Paul Ross R."/>
            <person name="Yang R."/>
            <person name="Briner A.E."/>
            <person name="Felis G.E."/>
            <person name="de Vos W.M."/>
            <person name="Barrangou R."/>
            <person name="Klaenhammer T.R."/>
            <person name="Caufield P.W."/>
            <person name="Cui Y."/>
            <person name="Zhang H."/>
            <person name="O'Toole P.W."/>
        </authorList>
    </citation>
    <scope>NUCLEOTIDE SEQUENCE [LARGE SCALE GENOMIC DNA]</scope>
    <source>
        <strain evidence="16 17">DSM 23365</strain>
    </source>
</reference>
<dbReference type="SUPFAM" id="SSF89028">
    <property type="entry name" value="Cobalamin adenosyltransferase-like"/>
    <property type="match status" value="1"/>
</dbReference>
<evidence type="ECO:0000256" key="9">
    <source>
        <dbReference type="ARBA" id="ARBA00031529"/>
    </source>
</evidence>
<dbReference type="GO" id="GO:0008817">
    <property type="term" value="F:corrinoid adenosyltransferase activity"/>
    <property type="evidence" value="ECO:0007669"/>
    <property type="project" value="UniProtKB-UniRule"/>
</dbReference>
<dbReference type="EC" id="2.5.1.17" evidence="3 14"/>
<dbReference type="NCBIfam" id="TIGR00636">
    <property type="entry name" value="PduO_Nterm"/>
    <property type="match status" value="1"/>
</dbReference>
<dbReference type="PATRIC" id="fig|1423804.4.peg.3109"/>
<dbReference type="STRING" id="1423804.FD14_GL002887"/>
<dbReference type="Gene3D" id="1.20.1200.10">
    <property type="entry name" value="Cobalamin adenosyltransferase-like"/>
    <property type="match status" value="1"/>
</dbReference>
<evidence type="ECO:0000256" key="6">
    <source>
        <dbReference type="ARBA" id="ARBA00022679"/>
    </source>
</evidence>
<evidence type="ECO:0000256" key="7">
    <source>
        <dbReference type="ARBA" id="ARBA00022741"/>
    </source>
</evidence>
<evidence type="ECO:0000313" key="17">
    <source>
        <dbReference type="Proteomes" id="UP000051442"/>
    </source>
</evidence>
<comment type="caution">
    <text evidence="16">The sequence shown here is derived from an EMBL/GenBank/DDBJ whole genome shotgun (WGS) entry which is preliminary data.</text>
</comment>
<evidence type="ECO:0000256" key="3">
    <source>
        <dbReference type="ARBA" id="ARBA00012454"/>
    </source>
</evidence>
<dbReference type="InterPro" id="IPR029499">
    <property type="entry name" value="PduO-typ"/>
</dbReference>
<dbReference type="PANTHER" id="PTHR12213">
    <property type="entry name" value="CORRINOID ADENOSYLTRANSFERASE"/>
    <property type="match status" value="1"/>
</dbReference>
<evidence type="ECO:0000256" key="14">
    <source>
        <dbReference type="RuleBase" id="RU366026"/>
    </source>
</evidence>
<keyword evidence="6 14" id="KW-0808">Transferase</keyword>
<evidence type="ECO:0000256" key="1">
    <source>
        <dbReference type="ARBA" id="ARBA00005121"/>
    </source>
</evidence>
<evidence type="ECO:0000256" key="4">
    <source>
        <dbReference type="ARBA" id="ARBA00020963"/>
    </source>
</evidence>
<organism evidence="16 17">
    <name type="scientific">Secundilactobacillus similis DSM 23365 = JCM 2765</name>
    <dbReference type="NCBI Taxonomy" id="1423804"/>
    <lineage>
        <taxon>Bacteria</taxon>
        <taxon>Bacillati</taxon>
        <taxon>Bacillota</taxon>
        <taxon>Bacilli</taxon>
        <taxon>Lactobacillales</taxon>
        <taxon>Lactobacillaceae</taxon>
        <taxon>Secundilactobacillus</taxon>
    </lineage>
</organism>
<evidence type="ECO:0000259" key="15">
    <source>
        <dbReference type="Pfam" id="PF01923"/>
    </source>
</evidence>
<dbReference type="GO" id="GO:0005524">
    <property type="term" value="F:ATP binding"/>
    <property type="evidence" value="ECO:0007669"/>
    <property type="project" value="UniProtKB-UniRule"/>
</dbReference>
<proteinExistence type="inferred from homology"/>
<comment type="catalytic activity">
    <reaction evidence="12 14">
        <text>2 cob(II)yrinate a,c diamide + reduced [electron-transfer flavoprotein] + 2 ATP = 2 adenosylcob(III)yrinate a,c-diamide + 2 triphosphate + oxidized [electron-transfer flavoprotein] + 3 H(+)</text>
        <dbReference type="Rhea" id="RHEA:11528"/>
        <dbReference type="Rhea" id="RHEA-COMP:10685"/>
        <dbReference type="Rhea" id="RHEA-COMP:10686"/>
        <dbReference type="ChEBI" id="CHEBI:15378"/>
        <dbReference type="ChEBI" id="CHEBI:18036"/>
        <dbReference type="ChEBI" id="CHEBI:30616"/>
        <dbReference type="ChEBI" id="CHEBI:57692"/>
        <dbReference type="ChEBI" id="CHEBI:58307"/>
        <dbReference type="ChEBI" id="CHEBI:58503"/>
        <dbReference type="ChEBI" id="CHEBI:58537"/>
        <dbReference type="EC" id="2.5.1.17"/>
    </reaction>
</comment>
<dbReference type="InterPro" id="IPR036451">
    <property type="entry name" value="CblAdoTrfase-like_sf"/>
</dbReference>
<dbReference type="Pfam" id="PF01923">
    <property type="entry name" value="Cob_adeno_trans"/>
    <property type="match status" value="1"/>
</dbReference>
<evidence type="ECO:0000256" key="8">
    <source>
        <dbReference type="ARBA" id="ARBA00022840"/>
    </source>
</evidence>
<evidence type="ECO:0000256" key="5">
    <source>
        <dbReference type="ARBA" id="ARBA00022573"/>
    </source>
</evidence>
<dbReference type="PANTHER" id="PTHR12213:SF0">
    <property type="entry name" value="CORRINOID ADENOSYLTRANSFERASE MMAB"/>
    <property type="match status" value="1"/>
</dbReference>
<evidence type="ECO:0000256" key="13">
    <source>
        <dbReference type="ARBA" id="ARBA00048692"/>
    </source>
</evidence>
<dbReference type="EMBL" id="AYZM01000178">
    <property type="protein sequence ID" value="KRN15544.1"/>
    <property type="molecule type" value="Genomic_DNA"/>
</dbReference>
<dbReference type="GO" id="GO:0009236">
    <property type="term" value="P:cobalamin biosynthetic process"/>
    <property type="evidence" value="ECO:0007669"/>
    <property type="project" value="UniProtKB-UniRule"/>
</dbReference>
<keyword evidence="7 14" id="KW-0547">Nucleotide-binding</keyword>
<evidence type="ECO:0000256" key="12">
    <source>
        <dbReference type="ARBA" id="ARBA00048555"/>
    </source>
</evidence>
<dbReference type="Proteomes" id="UP000051442">
    <property type="component" value="Unassembled WGS sequence"/>
</dbReference>
<dbReference type="AlphaFoldDB" id="A0A0R2EHG2"/>
<evidence type="ECO:0000256" key="11">
    <source>
        <dbReference type="ARBA" id="ARBA00033354"/>
    </source>
</evidence>
<comment type="catalytic activity">
    <reaction evidence="13 14">
        <text>2 cob(II)alamin + reduced [electron-transfer flavoprotein] + 2 ATP = 2 adenosylcob(III)alamin + 2 triphosphate + oxidized [electron-transfer flavoprotein] + 3 H(+)</text>
        <dbReference type="Rhea" id="RHEA:28671"/>
        <dbReference type="Rhea" id="RHEA-COMP:10685"/>
        <dbReference type="Rhea" id="RHEA-COMP:10686"/>
        <dbReference type="ChEBI" id="CHEBI:15378"/>
        <dbReference type="ChEBI" id="CHEBI:16304"/>
        <dbReference type="ChEBI" id="CHEBI:18036"/>
        <dbReference type="ChEBI" id="CHEBI:18408"/>
        <dbReference type="ChEBI" id="CHEBI:30616"/>
        <dbReference type="ChEBI" id="CHEBI:57692"/>
        <dbReference type="ChEBI" id="CHEBI:58307"/>
        <dbReference type="EC" id="2.5.1.17"/>
    </reaction>
</comment>
<keyword evidence="8 14" id="KW-0067">ATP-binding</keyword>
<evidence type="ECO:0000256" key="2">
    <source>
        <dbReference type="ARBA" id="ARBA00007487"/>
    </source>
</evidence>